<dbReference type="AlphaFoldDB" id="A0A0P1FQ27"/>
<evidence type="ECO:0000313" key="2">
    <source>
        <dbReference type="Proteomes" id="UP000051887"/>
    </source>
</evidence>
<evidence type="ECO:0008006" key="3">
    <source>
        <dbReference type="Google" id="ProtNLM"/>
    </source>
</evidence>
<dbReference type="Gene3D" id="3.40.630.30">
    <property type="match status" value="1"/>
</dbReference>
<reference evidence="1 2" key="1">
    <citation type="submission" date="2015-09" db="EMBL/GenBank/DDBJ databases">
        <authorList>
            <consortium name="Swine Surveillance"/>
        </authorList>
    </citation>
    <scope>NUCLEOTIDE SEQUENCE [LARGE SCALE GENOMIC DNA]</scope>
    <source>
        <strain evidence="1 2">5120</strain>
    </source>
</reference>
<dbReference type="EMBL" id="CYSC01000007">
    <property type="protein sequence ID" value="CUH70570.1"/>
    <property type="molecule type" value="Genomic_DNA"/>
</dbReference>
<organism evidence="1 2">
    <name type="scientific">Thalassovita autumnalis</name>
    <dbReference type="NCBI Taxonomy" id="2072972"/>
    <lineage>
        <taxon>Bacteria</taxon>
        <taxon>Pseudomonadati</taxon>
        <taxon>Pseudomonadota</taxon>
        <taxon>Alphaproteobacteria</taxon>
        <taxon>Rhodobacterales</taxon>
        <taxon>Roseobacteraceae</taxon>
        <taxon>Thalassovita</taxon>
    </lineage>
</organism>
<evidence type="ECO:0000313" key="1">
    <source>
        <dbReference type="EMBL" id="CUH70570.1"/>
    </source>
</evidence>
<accession>A0A0P1FQ27</accession>
<gene>
    <name evidence="1" type="ORF">TL5120_00347</name>
</gene>
<name>A0A0P1FQ27_9RHOB</name>
<dbReference type="Proteomes" id="UP000051887">
    <property type="component" value="Unassembled WGS sequence"/>
</dbReference>
<dbReference type="RefSeq" id="WP_058241910.1">
    <property type="nucleotide sequence ID" value="NZ_CYSC01000007.1"/>
</dbReference>
<protein>
    <recommendedName>
        <fullName evidence="3">N-acetyltransferase domain-containing protein</fullName>
    </recommendedName>
</protein>
<proteinExistence type="predicted"/>
<sequence>MASPDLLIDGIPPKTLVTLPELEDLVVVDRPIVFSIGKAQLLAQFSRKDSVLMVEIAVVEQGGEGVLPTLIETIEAAAKTRQYNAIEWTVLARNCQVPNPKLMRVLKTLGFEVRQTVTGSEFYWHRKSINDSLLRRRS</sequence>